<evidence type="ECO:0000256" key="3">
    <source>
        <dbReference type="ARBA" id="ARBA00023125"/>
    </source>
</evidence>
<keyword evidence="4" id="KW-0804">Transcription</keyword>
<dbReference type="GO" id="GO:0003677">
    <property type="term" value="F:DNA binding"/>
    <property type="evidence" value="ECO:0007669"/>
    <property type="project" value="UniProtKB-KW"/>
</dbReference>
<reference evidence="9 10" key="1">
    <citation type="journal article" date="2014" name="Agronomy (Basel)">
        <title>A Draft Genome Sequence for Ensete ventricosum, the Drought-Tolerant Tree Against Hunger.</title>
        <authorList>
            <person name="Harrison J."/>
            <person name="Moore K.A."/>
            <person name="Paszkiewicz K."/>
            <person name="Jones T."/>
            <person name="Grant M."/>
            <person name="Ambacheew D."/>
            <person name="Muzemil S."/>
            <person name="Studholme D.J."/>
        </authorList>
    </citation>
    <scope>NUCLEOTIDE SEQUENCE [LARGE SCALE GENOMIC DNA]</scope>
</reference>
<dbReference type="AlphaFoldDB" id="A0A427AJF0"/>
<dbReference type="PANTHER" id="PTHR32467:SF218">
    <property type="entry name" value="AP2-LIKE ETHYLENE-RESPONSIVE TRANSCRIPTION FACTOR PLT2"/>
    <property type="match status" value="1"/>
</dbReference>
<feature type="region of interest" description="Disordered" evidence="7">
    <location>
        <begin position="219"/>
        <end position="268"/>
    </location>
</feature>
<feature type="compositionally biased region" description="Low complexity" evidence="7">
    <location>
        <begin position="219"/>
        <end position="249"/>
    </location>
</feature>
<dbReference type="CDD" id="cd00018">
    <property type="entry name" value="AP2"/>
    <property type="match status" value="1"/>
</dbReference>
<comment type="caution">
    <text evidence="9">The sequence shown here is derived from an EMBL/GenBank/DDBJ whole genome shotgun (WGS) entry which is preliminary data.</text>
</comment>
<organism evidence="9 10">
    <name type="scientific">Ensete ventricosum</name>
    <name type="common">Abyssinian banana</name>
    <name type="synonym">Musa ensete</name>
    <dbReference type="NCBI Taxonomy" id="4639"/>
    <lineage>
        <taxon>Eukaryota</taxon>
        <taxon>Viridiplantae</taxon>
        <taxon>Streptophyta</taxon>
        <taxon>Embryophyta</taxon>
        <taxon>Tracheophyta</taxon>
        <taxon>Spermatophyta</taxon>
        <taxon>Magnoliopsida</taxon>
        <taxon>Liliopsida</taxon>
        <taxon>Zingiberales</taxon>
        <taxon>Musaceae</taxon>
        <taxon>Ensete</taxon>
    </lineage>
</organism>
<keyword evidence="2" id="KW-0805">Transcription regulation</keyword>
<dbReference type="GO" id="GO:0003700">
    <property type="term" value="F:DNA-binding transcription factor activity"/>
    <property type="evidence" value="ECO:0007669"/>
    <property type="project" value="InterPro"/>
</dbReference>
<accession>A0A427AJF0</accession>
<comment type="similarity">
    <text evidence="6">Belongs to the AP2/ERF transcription factor family. AP2 subfamily.</text>
</comment>
<dbReference type="InterPro" id="IPR036955">
    <property type="entry name" value="AP2/ERF_dom_sf"/>
</dbReference>
<feature type="domain" description="AP2/ERF" evidence="8">
    <location>
        <begin position="284"/>
        <end position="347"/>
    </location>
</feature>
<dbReference type="PROSITE" id="PS51032">
    <property type="entry name" value="AP2_ERF"/>
    <property type="match status" value="1"/>
</dbReference>
<proteinExistence type="inferred from homology"/>
<dbReference type="EMBL" id="AMZH03002226">
    <property type="protein sequence ID" value="RRT76316.1"/>
    <property type="molecule type" value="Genomic_DNA"/>
</dbReference>
<keyword evidence="3" id="KW-0238">DNA-binding</keyword>
<keyword evidence="5" id="KW-0539">Nucleus</keyword>
<protein>
    <recommendedName>
        <fullName evidence="8">AP2/ERF domain-containing protein</fullName>
    </recommendedName>
</protein>
<name>A0A427AJF0_ENSVE</name>
<gene>
    <name evidence="9" type="ORF">B296_00017711</name>
</gene>
<evidence type="ECO:0000256" key="4">
    <source>
        <dbReference type="ARBA" id="ARBA00023163"/>
    </source>
</evidence>
<evidence type="ECO:0000256" key="6">
    <source>
        <dbReference type="ARBA" id="ARBA00037973"/>
    </source>
</evidence>
<evidence type="ECO:0000313" key="9">
    <source>
        <dbReference type="EMBL" id="RRT76316.1"/>
    </source>
</evidence>
<evidence type="ECO:0000256" key="5">
    <source>
        <dbReference type="ARBA" id="ARBA00023242"/>
    </source>
</evidence>
<dbReference type="Gene3D" id="3.30.730.10">
    <property type="entry name" value="AP2/ERF domain"/>
    <property type="match status" value="1"/>
</dbReference>
<dbReference type="SMART" id="SM00380">
    <property type="entry name" value="AP2"/>
    <property type="match status" value="1"/>
</dbReference>
<dbReference type="Proteomes" id="UP000287651">
    <property type="component" value="Unassembled WGS sequence"/>
</dbReference>
<dbReference type="InterPro" id="IPR001471">
    <property type="entry name" value="AP2/ERF_dom"/>
</dbReference>
<comment type="subcellular location">
    <subcellularLocation>
        <location evidence="1">Nucleus</location>
    </subcellularLocation>
</comment>
<evidence type="ECO:0000256" key="7">
    <source>
        <dbReference type="SAM" id="MobiDB-lite"/>
    </source>
</evidence>
<dbReference type="GO" id="GO:0005634">
    <property type="term" value="C:nucleus"/>
    <property type="evidence" value="ECO:0007669"/>
    <property type="project" value="UniProtKB-SubCell"/>
</dbReference>
<dbReference type="PANTHER" id="PTHR32467">
    <property type="entry name" value="AP2-LIKE ETHYLENE-RESPONSIVE TRANSCRIPTION FACTOR"/>
    <property type="match status" value="1"/>
</dbReference>
<evidence type="ECO:0000256" key="2">
    <source>
        <dbReference type="ARBA" id="ARBA00023015"/>
    </source>
</evidence>
<sequence length="613" mass="65105">MNNWLGFSLSPQELPPPQTQRIHPSPGIISADEVSADCYGLSPDSSSTPPLGIPTLRPDGSFGILEALNRPGHHSQDWSMKSLEYKGSSSELSMLVGSSSNQNTMDDQQPKLEDFLGGHSFAQHNQKLPSIAGNYDNPSHYMYSHGCSSGGLLSSSGGCSSSSIGLSVIKTWLRNQPAPPLQVEGNGSDEAGCSNMNSSVGGTVAGNVGGTLTTSQSLSLSMSTGSQSSSPLPLLAAAVSGGGESSSSENKQKDGNGSGLDAQSGAMEAVPRKSIDTFGQRTSIYRGVTRFTMQSSLEKYEAHLWDNSCRREGQTRKGRQGTQEEAAEAYDIAAIKFRGLNAVTNFDMSRYDVKAILESSTLPIGGAAKRPKEISDHAEASVDGRMTDDGSITSHLTDTISSYGSHHHGWPTIAFQQAQPLSFHYPYGQPRGWCKQEQDAVVFASHGLQDLQHLNLGSNTHNFFQPSMIHNLMSLESSSSVDHSTAGSNAVIYNGNVGGSNGNYNVDGTGGYVMPVSTMVVDQKDQGSSSYSESEGKQMAYENMLAAGDPCGGKSIYYLPQQSTSSSMVKENGYDHINGYNNWMPATVQAPSAGGNNVTVCHGAPLFTIWNDS</sequence>
<feature type="region of interest" description="Disordered" evidence="7">
    <location>
        <begin position="1"/>
        <end position="26"/>
    </location>
</feature>
<dbReference type="SUPFAM" id="SSF54171">
    <property type="entry name" value="DNA-binding domain"/>
    <property type="match status" value="1"/>
</dbReference>
<dbReference type="InterPro" id="IPR016177">
    <property type="entry name" value="DNA-bd_dom_sf"/>
</dbReference>
<feature type="compositionally biased region" description="Polar residues" evidence="7">
    <location>
        <begin position="1"/>
        <end position="11"/>
    </location>
</feature>
<evidence type="ECO:0000259" key="8">
    <source>
        <dbReference type="PROSITE" id="PS51032"/>
    </source>
</evidence>
<evidence type="ECO:0000256" key="1">
    <source>
        <dbReference type="ARBA" id="ARBA00004123"/>
    </source>
</evidence>
<evidence type="ECO:0000313" key="10">
    <source>
        <dbReference type="Proteomes" id="UP000287651"/>
    </source>
</evidence>